<dbReference type="InterPro" id="IPR050465">
    <property type="entry name" value="UPF0194_transport"/>
</dbReference>
<dbReference type="eggNOG" id="COG0845">
    <property type="taxonomic scope" value="Bacteria"/>
</dbReference>
<evidence type="ECO:0000259" key="5">
    <source>
        <dbReference type="Pfam" id="PF25917"/>
    </source>
</evidence>
<dbReference type="PANTHER" id="PTHR32347:SF14">
    <property type="entry name" value="EFFLUX SYSTEM COMPONENT YKNX-RELATED"/>
    <property type="match status" value="1"/>
</dbReference>
<evidence type="ECO:0000256" key="4">
    <source>
        <dbReference type="SAM" id="Phobius"/>
    </source>
</evidence>
<feature type="domain" description="CusB-like beta-barrel" evidence="6">
    <location>
        <begin position="246"/>
        <end position="317"/>
    </location>
</feature>
<name>Q30NW6_SULDN</name>
<proteinExistence type="inferred from homology"/>
<dbReference type="InterPro" id="IPR058625">
    <property type="entry name" value="MdtA-like_BSH"/>
</dbReference>
<dbReference type="Proteomes" id="UP000002714">
    <property type="component" value="Chromosome"/>
</dbReference>
<dbReference type="HOGENOM" id="CLU_018816_14_1_7"/>
<dbReference type="GO" id="GO:0016020">
    <property type="term" value="C:membrane"/>
    <property type="evidence" value="ECO:0007669"/>
    <property type="project" value="InterPro"/>
</dbReference>
<accession>Q30NW6</accession>
<dbReference type="STRING" id="326298.Suden_2041"/>
<dbReference type="GO" id="GO:0022857">
    <property type="term" value="F:transmembrane transporter activity"/>
    <property type="evidence" value="ECO:0007669"/>
    <property type="project" value="InterPro"/>
</dbReference>
<dbReference type="EMBL" id="CP000153">
    <property type="protein sequence ID" value="ABB45315.1"/>
    <property type="molecule type" value="Genomic_DNA"/>
</dbReference>
<evidence type="ECO:0000256" key="3">
    <source>
        <dbReference type="ARBA" id="ARBA00023054"/>
    </source>
</evidence>
<comment type="subcellular location">
    <subcellularLocation>
        <location evidence="1">Cell envelope</location>
    </subcellularLocation>
</comment>
<evidence type="ECO:0000256" key="1">
    <source>
        <dbReference type="ARBA" id="ARBA00004196"/>
    </source>
</evidence>
<dbReference type="Gene3D" id="2.40.50.100">
    <property type="match status" value="1"/>
</dbReference>
<feature type="transmembrane region" description="Helical" evidence="4">
    <location>
        <begin position="23"/>
        <end position="43"/>
    </location>
</feature>
<dbReference type="Gene3D" id="2.40.30.170">
    <property type="match status" value="1"/>
</dbReference>
<feature type="domain" description="Multidrug resistance protein MdtA-like barrel-sandwich hybrid" evidence="5">
    <location>
        <begin position="75"/>
        <end position="232"/>
    </location>
</feature>
<keyword evidence="8" id="KW-1185">Reference proteome</keyword>
<dbReference type="NCBIfam" id="TIGR01730">
    <property type="entry name" value="RND_mfp"/>
    <property type="match status" value="1"/>
</dbReference>
<evidence type="ECO:0000313" key="7">
    <source>
        <dbReference type="EMBL" id="ABB45315.1"/>
    </source>
</evidence>
<dbReference type="PANTHER" id="PTHR32347">
    <property type="entry name" value="EFFLUX SYSTEM COMPONENT YKNX-RELATED"/>
    <property type="match status" value="1"/>
</dbReference>
<comment type="similarity">
    <text evidence="2">Belongs to the membrane fusion protein (MFP) (TC 8.A.1) family.</text>
</comment>
<dbReference type="Pfam" id="PF25954">
    <property type="entry name" value="Beta-barrel_RND_2"/>
    <property type="match status" value="1"/>
</dbReference>
<dbReference type="Pfam" id="PF25917">
    <property type="entry name" value="BSH_RND"/>
    <property type="match status" value="1"/>
</dbReference>
<protein>
    <submittedName>
        <fullName evidence="7">Secretion protein HlyD</fullName>
    </submittedName>
</protein>
<dbReference type="SUPFAM" id="SSF111369">
    <property type="entry name" value="HlyD-like secretion proteins"/>
    <property type="match status" value="1"/>
</dbReference>
<gene>
    <name evidence="7" type="ordered locus">Suden_2041</name>
</gene>
<evidence type="ECO:0000259" key="6">
    <source>
        <dbReference type="Pfam" id="PF25954"/>
    </source>
</evidence>
<sequence length="398" mass="43205">MIPTKEAIELTVAKGAKKSSKKYMWIATVLVLVFGTAAYYKFYNSKSALSYLSVPVELKDITTTVSATGNLEPTNSVDVGIEVSGTIREVLVDYNTHVKVSQVMAKLDTTRLNSAVESSKAALSRYRANVAEAKATVVYAQGEFERVDKMYSATNGNYPSAREVDEAKASMDRAKAAYDATIAQTKQASAELAANEDNLRKAIVLSPIDGIVLERKVEPGQTVAATMQTPILFKMAEDLTKMRIILSVDEADIGDVKESQSVEFSVAAYSDKKFKGTITQLRLNSEIINGVVTYDAVVDVNNQDLLLRPGMTVSALITTSILEDVLTVPNAALRFTPPEQSDSQKKAKEALQTLHVWILKDNKPHEVELKVGKSDGSSTVVLSSDLKVGDSVIIGIKK</sequence>
<dbReference type="RefSeq" id="WP_011373655.1">
    <property type="nucleotide sequence ID" value="NC_007575.1"/>
</dbReference>
<reference evidence="7 8" key="1">
    <citation type="journal article" date="2008" name="Appl. Environ. Microbiol.">
        <title>Genome of the epsilonproteobacterial chemolithoautotroph Sulfurimonas denitrificans.</title>
        <authorList>
            <person name="Sievert S.M."/>
            <person name="Scott K.M."/>
            <person name="Klotz M.G."/>
            <person name="Chain P.S.G."/>
            <person name="Hauser L.J."/>
            <person name="Hemp J."/>
            <person name="Huegler M."/>
            <person name="Land M."/>
            <person name="Lapidus A."/>
            <person name="Larimer F.W."/>
            <person name="Lucas S."/>
            <person name="Malfatti S.A."/>
            <person name="Meyer F."/>
            <person name="Paulsen I.T."/>
            <person name="Ren Q."/>
            <person name="Simon J."/>
            <person name="Bailey K."/>
            <person name="Diaz E."/>
            <person name="Fitzpatrick K.A."/>
            <person name="Glover B."/>
            <person name="Gwatney N."/>
            <person name="Korajkic A."/>
            <person name="Long A."/>
            <person name="Mobberley J.M."/>
            <person name="Pantry S.N."/>
            <person name="Pazder G."/>
            <person name="Peterson S."/>
            <person name="Quintanilla J.D."/>
            <person name="Sprinkle R."/>
            <person name="Stephens J."/>
            <person name="Thomas P."/>
            <person name="Vaughn R."/>
            <person name="Weber M.J."/>
            <person name="Wooten L.L."/>
        </authorList>
    </citation>
    <scope>NUCLEOTIDE SEQUENCE [LARGE SCALE GENOMIC DNA]</scope>
    <source>
        <strain evidence="8">ATCC 33889 / DSM 1251</strain>
    </source>
</reference>
<dbReference type="KEGG" id="tdn:Suden_2041"/>
<dbReference type="InterPro" id="IPR006143">
    <property type="entry name" value="RND_pump_MFP"/>
</dbReference>
<keyword evidence="3" id="KW-0175">Coiled coil</keyword>
<dbReference type="OrthoDB" id="9784484at2"/>
<evidence type="ECO:0000256" key="2">
    <source>
        <dbReference type="ARBA" id="ARBA00009477"/>
    </source>
</evidence>
<keyword evidence="4" id="KW-0812">Transmembrane</keyword>
<keyword evidence="4" id="KW-0472">Membrane</keyword>
<organism evidence="7 8">
    <name type="scientific">Sulfurimonas denitrificans (strain ATCC 33889 / DSM 1251)</name>
    <name type="common">Thiomicrospira denitrificans (strain ATCC 33889 / DSM 1251)</name>
    <dbReference type="NCBI Taxonomy" id="326298"/>
    <lineage>
        <taxon>Bacteria</taxon>
        <taxon>Pseudomonadati</taxon>
        <taxon>Campylobacterota</taxon>
        <taxon>Epsilonproteobacteria</taxon>
        <taxon>Campylobacterales</taxon>
        <taxon>Sulfurimonadaceae</taxon>
        <taxon>Sulfurimonas</taxon>
    </lineage>
</organism>
<dbReference type="InterPro" id="IPR058792">
    <property type="entry name" value="Beta-barrel_RND_2"/>
</dbReference>
<keyword evidence="4" id="KW-1133">Transmembrane helix</keyword>
<dbReference type="AlphaFoldDB" id="Q30NW6"/>
<dbReference type="Gene3D" id="1.10.287.470">
    <property type="entry name" value="Helix hairpin bin"/>
    <property type="match status" value="1"/>
</dbReference>
<dbReference type="GO" id="GO:0030313">
    <property type="term" value="C:cell envelope"/>
    <property type="evidence" value="ECO:0007669"/>
    <property type="project" value="UniProtKB-SubCell"/>
</dbReference>
<evidence type="ECO:0000313" key="8">
    <source>
        <dbReference type="Proteomes" id="UP000002714"/>
    </source>
</evidence>